<keyword evidence="3" id="KW-0963">Cytoplasm</keyword>
<accession>A0A1A7WBR2</accession>
<keyword evidence="4" id="KW-0969">Cilium</keyword>
<name>A0A1A7WBR2_9TELE</name>
<protein>
    <submittedName>
        <fullName evidence="7">Chromosome 1 open reading frame 222</fullName>
    </submittedName>
</protein>
<dbReference type="AlphaFoldDB" id="A0A1A7WBR2"/>
<evidence type="ECO:0000256" key="4">
    <source>
        <dbReference type="ARBA" id="ARBA00023069"/>
    </source>
</evidence>
<dbReference type="GO" id="GO:0005929">
    <property type="term" value="C:cilium"/>
    <property type="evidence" value="ECO:0007669"/>
    <property type="project" value="UniProtKB-SubCell"/>
</dbReference>
<comment type="subcellular location">
    <subcellularLocation>
        <location evidence="1">Cell projection</location>
        <location evidence="1">Cilium</location>
    </subcellularLocation>
    <subcellularLocation>
        <location evidence="2">Cytoplasm</location>
    </subcellularLocation>
</comment>
<dbReference type="GO" id="GO:0005737">
    <property type="term" value="C:cytoplasm"/>
    <property type="evidence" value="ECO:0007669"/>
    <property type="project" value="UniProtKB-SubCell"/>
</dbReference>
<keyword evidence="5" id="KW-0966">Cell projection</keyword>
<sequence length="355" mass="39256">MTVQVTGQVQPATFTVHAVVTSSDLQFDQTEVDFGGCSIHQPRLSDDEIKEEARRHLPQESPVVHNKWKKLVVNQSDKMVSETLTTKTPHPVNINPESEQYKEAKASLLCSFTQRYRELVIPCFVSDGNPPKTDTQIQPEWGPINILYLKLQCPAVQPPLVVVSNNGHNVVDFHQVVVGERVIQRLTVKNISNEALDLRSSVLNTNGPFSLLNALRCIHPGEKHSLVLAFSPTLGEKHCEVLEVQSLKMVLEVNLCGEGVLPAVTSSHTGGLLDFGYVLEKETTSKCVQLQNNSRMTVGFRVLLDSLCLSKAQIDSDRVALLLGGYRNSQVQPSVGKKSDFRVISKAKAQFNQLA</sequence>
<evidence type="ECO:0000256" key="1">
    <source>
        <dbReference type="ARBA" id="ARBA00004138"/>
    </source>
</evidence>
<dbReference type="InterPro" id="IPR053879">
    <property type="entry name" value="HYDIN_VesB_CFA65-like_Ig"/>
</dbReference>
<dbReference type="Gene3D" id="2.60.40.10">
    <property type="entry name" value="Immunoglobulins"/>
    <property type="match status" value="1"/>
</dbReference>
<evidence type="ECO:0000256" key="3">
    <source>
        <dbReference type="ARBA" id="ARBA00022490"/>
    </source>
</evidence>
<evidence type="ECO:0000259" key="6">
    <source>
        <dbReference type="Pfam" id="PF22544"/>
    </source>
</evidence>
<gene>
    <name evidence="7" type="primary">C8H1ORF222</name>
</gene>
<proteinExistence type="predicted"/>
<evidence type="ECO:0000256" key="5">
    <source>
        <dbReference type="ARBA" id="ARBA00023273"/>
    </source>
</evidence>
<dbReference type="Pfam" id="PF22544">
    <property type="entry name" value="HYDIN_VesB_CFA65-like_Ig"/>
    <property type="match status" value="1"/>
</dbReference>
<organism evidence="7">
    <name type="scientific">Iconisemion striatum</name>
    <dbReference type="NCBI Taxonomy" id="60296"/>
    <lineage>
        <taxon>Eukaryota</taxon>
        <taxon>Metazoa</taxon>
        <taxon>Chordata</taxon>
        <taxon>Craniata</taxon>
        <taxon>Vertebrata</taxon>
        <taxon>Euteleostomi</taxon>
        <taxon>Actinopterygii</taxon>
        <taxon>Neopterygii</taxon>
        <taxon>Teleostei</taxon>
        <taxon>Neoteleostei</taxon>
        <taxon>Acanthomorphata</taxon>
        <taxon>Ovalentaria</taxon>
        <taxon>Atherinomorphae</taxon>
        <taxon>Cyprinodontiformes</taxon>
        <taxon>Nothobranchiidae</taxon>
        <taxon>Iconisemion</taxon>
    </lineage>
</organism>
<reference evidence="7" key="1">
    <citation type="submission" date="2016-05" db="EMBL/GenBank/DDBJ databases">
        <authorList>
            <person name="Lavstsen T."/>
            <person name="Jespersen J.S."/>
        </authorList>
    </citation>
    <scope>NUCLEOTIDE SEQUENCE</scope>
    <source>
        <tissue evidence="7">Brain</tissue>
    </source>
</reference>
<evidence type="ECO:0000313" key="7">
    <source>
        <dbReference type="EMBL" id="SBP03160.1"/>
    </source>
</evidence>
<dbReference type="PANTHER" id="PTHR22538:SF0">
    <property type="entry name" value="CILIA- AND FLAGELLA-ASSOCIATED PROTEIN 74"/>
    <property type="match status" value="1"/>
</dbReference>
<evidence type="ECO:0000256" key="2">
    <source>
        <dbReference type="ARBA" id="ARBA00004496"/>
    </source>
</evidence>
<reference evidence="7" key="2">
    <citation type="submission" date="2016-06" db="EMBL/GenBank/DDBJ databases">
        <title>The genome of a short-lived fish provides insights into sex chromosome evolution and the genetic control of aging.</title>
        <authorList>
            <person name="Reichwald K."/>
            <person name="Felder M."/>
            <person name="Petzold A."/>
            <person name="Koch P."/>
            <person name="Groth M."/>
            <person name="Platzer M."/>
        </authorList>
    </citation>
    <scope>NUCLEOTIDE SEQUENCE</scope>
    <source>
        <tissue evidence="7">Brain</tissue>
    </source>
</reference>
<feature type="domain" description="HYDIN/VesB/CFA65-like Ig-like" evidence="6">
    <location>
        <begin position="169"/>
        <end position="244"/>
    </location>
</feature>
<dbReference type="PANTHER" id="PTHR22538">
    <property type="entry name" value="CILIA- AND FLAGELLA-ASSOCIATED PROTEIN 74"/>
    <property type="match status" value="1"/>
</dbReference>
<dbReference type="InterPro" id="IPR013783">
    <property type="entry name" value="Ig-like_fold"/>
</dbReference>
<dbReference type="EMBL" id="HADW01001760">
    <property type="protein sequence ID" value="SBP03160.1"/>
    <property type="molecule type" value="Transcribed_RNA"/>
</dbReference>